<evidence type="ECO:0000313" key="2">
    <source>
        <dbReference type="Proteomes" id="UP000298579"/>
    </source>
</evidence>
<reference evidence="1 2" key="1">
    <citation type="submission" date="2019-04" db="EMBL/GenBank/DDBJ databases">
        <title>Complete genome sequence of Agrobacterium tumefaciens CFBP5877.</title>
        <authorList>
            <person name="Huang Y.-Y."/>
            <person name="Chiang H.-Y."/>
            <person name="Chou L."/>
            <person name="Lai E.-M."/>
            <person name="Kuo C.-H."/>
        </authorList>
    </citation>
    <scope>NUCLEOTIDE SEQUENCE [LARGE SCALE GENOMIC DNA]</scope>
    <source>
        <strain evidence="1 2">CFBP5877</strain>
    </source>
</reference>
<gene>
    <name evidence="1" type="ORF">CFBP5877_12380</name>
</gene>
<proteinExistence type="predicted"/>
<dbReference type="AlphaFoldDB" id="A0AAE6EFD7"/>
<name>A0AAE6EFD7_AGRTU</name>
<dbReference type="EMBL" id="CP039897">
    <property type="protein sequence ID" value="QCL79788.1"/>
    <property type="molecule type" value="Genomic_DNA"/>
</dbReference>
<dbReference type="Proteomes" id="UP000298579">
    <property type="component" value="Chromosome circular"/>
</dbReference>
<protein>
    <submittedName>
        <fullName evidence="1">Uncharacterized protein</fullName>
    </submittedName>
</protein>
<accession>A0AAE6EFD7</accession>
<organism evidence="1 2">
    <name type="scientific">Agrobacterium tumefaciens</name>
    <dbReference type="NCBI Taxonomy" id="358"/>
    <lineage>
        <taxon>Bacteria</taxon>
        <taxon>Pseudomonadati</taxon>
        <taxon>Pseudomonadota</taxon>
        <taxon>Alphaproteobacteria</taxon>
        <taxon>Hyphomicrobiales</taxon>
        <taxon>Rhizobiaceae</taxon>
        <taxon>Rhizobium/Agrobacterium group</taxon>
        <taxon>Agrobacterium</taxon>
        <taxon>Agrobacterium tumefaciens complex</taxon>
    </lineage>
</organism>
<evidence type="ECO:0000313" key="1">
    <source>
        <dbReference type="EMBL" id="QCL79788.1"/>
    </source>
</evidence>
<sequence>MLNRLRNHQLKISEAGLLGHDGQSLRAETAVAREPFPKRCSMAGSRRTYGPFQKTTVALGSPWLLGKLGGWGRGALQFSASFTEIAAGFVAFLGKVLPFGQIWLANFLAGILR</sequence>